<evidence type="ECO:0000313" key="4">
    <source>
        <dbReference type="EMBL" id="AGQ18989.1"/>
    </source>
</evidence>
<evidence type="ECO:0000256" key="1">
    <source>
        <dbReference type="ARBA" id="ARBA00022801"/>
    </source>
</evidence>
<reference evidence="4" key="1">
    <citation type="journal article" date="2013" name="Sci. Rep.">
        <title>Metagenomics uncovers a new group of low GC and ultra-small marine Actinobacteria.</title>
        <authorList>
            <person name="Ghai R."/>
            <person name="Mizuno C.M."/>
            <person name="Picazo A."/>
            <person name="Camacho A."/>
            <person name="Rodriguez-Valera F."/>
        </authorList>
    </citation>
    <scope>NUCLEOTIDE SEQUENCE</scope>
</reference>
<organism evidence="4">
    <name type="scientific">Candidatus Actinomarina minuta</name>
    <dbReference type="NCBI Taxonomy" id="1389454"/>
    <lineage>
        <taxon>Bacteria</taxon>
        <taxon>Bacillati</taxon>
        <taxon>Actinomycetota</taxon>
        <taxon>Actinomycetes</taxon>
        <taxon>Candidatus Actinomarinidae</taxon>
        <taxon>Candidatus Actinomarinales</taxon>
        <taxon>Candidatus Actinomarineae</taxon>
        <taxon>Candidatus Actinomarinaceae</taxon>
        <taxon>Candidatus Actinomarina</taxon>
    </lineage>
</organism>
<sequence>MFIFLVRHAQPLWREEAKDPNNPELTELGIEQGKITGNYINLLKSMDITFDTIWHSELTRSRQTAELISKELDNNIRMSEHSWLNEVKLLDFKGMKEYAERSEKSDFNAVELDKWYEGFESMENFVDHANNLTPHFYQSLEDFGVKKSYQQTRNGDEKVWEITTDKNLLIVGHGGTNSVMLSELLSFDFKPWNVVRLGIDHASIAMLVGVSVGKEHIFRLQKLNDTHLLSPEKITR</sequence>
<keyword evidence="1" id="KW-0378">Hydrolase</keyword>
<dbReference type="GO" id="GO:0016787">
    <property type="term" value="F:hydrolase activity"/>
    <property type="evidence" value="ECO:0007669"/>
    <property type="project" value="UniProtKB-KW"/>
</dbReference>
<evidence type="ECO:0000256" key="2">
    <source>
        <dbReference type="PIRSR" id="PIRSR613078-1"/>
    </source>
</evidence>
<name>S5DJS1_9ACTN</name>
<dbReference type="SMART" id="SM00855">
    <property type="entry name" value="PGAM"/>
    <property type="match status" value="1"/>
</dbReference>
<dbReference type="AlphaFoldDB" id="S5DJS1"/>
<dbReference type="PANTHER" id="PTHR20935">
    <property type="entry name" value="PHOSPHOGLYCERATE MUTASE-RELATED"/>
    <property type="match status" value="1"/>
</dbReference>
<feature type="binding site" evidence="3">
    <location>
        <position position="60"/>
    </location>
    <ligand>
        <name>substrate</name>
    </ligand>
</feature>
<dbReference type="InterPro" id="IPR013078">
    <property type="entry name" value="His_Pase_superF_clade-1"/>
</dbReference>
<dbReference type="Gene3D" id="3.40.50.1240">
    <property type="entry name" value="Phosphoglycerate mutase-like"/>
    <property type="match status" value="1"/>
</dbReference>
<dbReference type="Pfam" id="PF00300">
    <property type="entry name" value="His_Phos_1"/>
    <property type="match status" value="1"/>
</dbReference>
<proteinExistence type="predicted"/>
<evidence type="ECO:0000256" key="3">
    <source>
        <dbReference type="PIRSR" id="PIRSR613078-2"/>
    </source>
</evidence>
<feature type="active site" description="Tele-phosphohistidine intermediate" evidence="2">
    <location>
        <position position="8"/>
    </location>
</feature>
<dbReference type="InterPro" id="IPR029033">
    <property type="entry name" value="His_PPase_superfam"/>
</dbReference>
<dbReference type="CDD" id="cd07067">
    <property type="entry name" value="HP_PGM_like"/>
    <property type="match status" value="1"/>
</dbReference>
<dbReference type="EMBL" id="KC811119">
    <property type="protein sequence ID" value="AGQ18989.1"/>
    <property type="molecule type" value="Genomic_DNA"/>
</dbReference>
<dbReference type="InterPro" id="IPR051021">
    <property type="entry name" value="Mito_Ser/Thr_phosphatase"/>
</dbReference>
<dbReference type="SUPFAM" id="SSF53254">
    <property type="entry name" value="Phosphoglycerate mutase-like"/>
    <property type="match status" value="1"/>
</dbReference>
<protein>
    <submittedName>
        <fullName evidence="4">Broad specificity phosphatase PhoE</fullName>
    </submittedName>
</protein>
<dbReference type="PANTHER" id="PTHR20935:SF0">
    <property type="entry name" value="SERINE_THREONINE-PROTEIN PHOSPHATASE PGAM5, MITOCHONDRIAL"/>
    <property type="match status" value="1"/>
</dbReference>
<feature type="active site" description="Proton donor/acceptor" evidence="2">
    <location>
        <position position="86"/>
    </location>
</feature>
<accession>S5DJS1</accession>